<reference evidence="1" key="1">
    <citation type="submission" date="2018-06" db="EMBL/GenBank/DDBJ databases">
        <authorList>
            <person name="Zhirakovskaya E."/>
        </authorList>
    </citation>
    <scope>NUCLEOTIDE SEQUENCE</scope>
</reference>
<sequence>MRLRALNKHVAAVLRELPFSEAMARLQAEEPPKRLLKPLFSCLCSVEERVKWFAVSAMGRAVTALAGKELEDARVVMRRFMWMLNDESGGIGWGAPEAMAEVMSCEPRLASEYGHILVAFMREDGFFLELEPLQRGLMWGLGRMAEAGGDNLRLLLKHEADNYILPYLRSADAVVRGLAARAAGIFGRPAAQDYLQALRNDRAEFTLYDNGRFLPVSVGLLAAQALSPGGENYKL</sequence>
<dbReference type="Gene3D" id="1.25.10.10">
    <property type="entry name" value="Leucine-rich Repeat Variant"/>
    <property type="match status" value="1"/>
</dbReference>
<dbReference type="InterPro" id="IPR054701">
    <property type="entry name" value="DVU0298-like"/>
</dbReference>
<dbReference type="AlphaFoldDB" id="A0A3B0UZ34"/>
<accession>A0A3B0UZ34</accession>
<dbReference type="EMBL" id="UOEX01000173">
    <property type="protein sequence ID" value="VAW36428.1"/>
    <property type="molecule type" value="Genomic_DNA"/>
</dbReference>
<evidence type="ECO:0000313" key="1">
    <source>
        <dbReference type="EMBL" id="VAW36428.1"/>
    </source>
</evidence>
<dbReference type="NCBIfam" id="NF045662">
    <property type="entry name" value="DVU0298_fam"/>
    <property type="match status" value="1"/>
</dbReference>
<dbReference type="InterPro" id="IPR011989">
    <property type="entry name" value="ARM-like"/>
</dbReference>
<dbReference type="InterPro" id="IPR016024">
    <property type="entry name" value="ARM-type_fold"/>
</dbReference>
<protein>
    <submittedName>
        <fullName evidence="1">HEAT</fullName>
    </submittedName>
</protein>
<gene>
    <name evidence="1" type="ORF">MNBD_DELTA03-1233</name>
</gene>
<dbReference type="SUPFAM" id="SSF48371">
    <property type="entry name" value="ARM repeat"/>
    <property type="match status" value="1"/>
</dbReference>
<name>A0A3B0UZ34_9ZZZZ</name>
<proteinExistence type="predicted"/>
<organism evidence="1">
    <name type="scientific">hydrothermal vent metagenome</name>
    <dbReference type="NCBI Taxonomy" id="652676"/>
    <lineage>
        <taxon>unclassified sequences</taxon>
        <taxon>metagenomes</taxon>
        <taxon>ecological metagenomes</taxon>
    </lineage>
</organism>